<accession>A0A3M9N9W6</accession>
<feature type="signal peptide" evidence="3">
    <location>
        <begin position="1"/>
        <end position="19"/>
    </location>
</feature>
<evidence type="ECO:0000256" key="1">
    <source>
        <dbReference type="PIRSR" id="PIRSR634015-1"/>
    </source>
</evidence>
<dbReference type="InterPro" id="IPR014782">
    <property type="entry name" value="Peptidase_M1_dom"/>
</dbReference>
<sequence length="577" mass="65967">MKKTIVVLTGMLLSFHAIQAQQFTRADTLRGSNGPGRSWWNATKYDLHLDFNLNDSAIQGYNVISYQSLNNDHAGFFQIDLQEPLEMDSAILETGNTQYPLKKQKLSFTREGNAFFVYLPGQAPIITRKHDINTIMPTSKNPGESPVQKQDSVSNLVIYYHGKPRIAKKAPWDGGFVYSSDKSGNPWVGVACQGLGASVWYPCKDYQADEPDSAEMHFSVPENLMCISNGRLRNIDSSHNGKNVYTWAVVNPINNYDITFYIGRFVHFGQIYNGEKGPLTMDYWVLDSNLTKAKKQFQEAPRMMKAFEHWFGPYPFYEDGYKLVDAPYLGMEHQSAVGYGNHYENGYLGRDLSHTGWGLKWDFIIVHESAHEWFGNNITSKDLADMWVHESFANYAETLFTGYYYGKKAGDEYVIGVRKNILNDKPVIAPYGVNEEGSGDMYYKGGNMLHTIRQIINNDEKFRNILRGLNKKFYHQTVTGEEVEQYISKESGIDFTKVFEQYLTTTKVPELVVKYELGKPFFKWENCVDGFDMPLKIYNQKGKPFIIHPTNKFLSAPKGVSTIKPDDNYYVNLKVIK</sequence>
<feature type="binding site" evidence="2">
    <location>
        <position position="371"/>
    </location>
    <ligand>
        <name>Zn(2+)</name>
        <dbReference type="ChEBI" id="CHEBI:29105"/>
        <note>catalytic</note>
    </ligand>
</feature>
<dbReference type="InterPro" id="IPR034015">
    <property type="entry name" value="M1_LTA4H"/>
</dbReference>
<dbReference type="InterPro" id="IPR042097">
    <property type="entry name" value="Aminopeptidase_N-like_N_sf"/>
</dbReference>
<dbReference type="PANTHER" id="PTHR45726:SF3">
    <property type="entry name" value="LEUKOTRIENE A-4 HYDROLASE"/>
    <property type="match status" value="1"/>
</dbReference>
<dbReference type="EMBL" id="RJJR01000014">
    <property type="protein sequence ID" value="RNI34185.1"/>
    <property type="molecule type" value="Genomic_DNA"/>
</dbReference>
<proteinExistence type="predicted"/>
<feature type="active site" description="Proton donor" evidence="1">
    <location>
        <position position="442"/>
    </location>
</feature>
<dbReference type="Gene3D" id="1.10.390.10">
    <property type="entry name" value="Neutral Protease Domain 2"/>
    <property type="match status" value="1"/>
</dbReference>
<dbReference type="CDD" id="cd09603">
    <property type="entry name" value="M1_APN_like"/>
    <property type="match status" value="1"/>
</dbReference>
<dbReference type="GO" id="GO:0008270">
    <property type="term" value="F:zinc ion binding"/>
    <property type="evidence" value="ECO:0007669"/>
    <property type="project" value="InterPro"/>
</dbReference>
<evidence type="ECO:0000259" key="4">
    <source>
        <dbReference type="Pfam" id="PF01433"/>
    </source>
</evidence>
<dbReference type="GO" id="GO:0008237">
    <property type="term" value="F:metallopeptidase activity"/>
    <property type="evidence" value="ECO:0007669"/>
    <property type="project" value="InterPro"/>
</dbReference>
<dbReference type="RefSeq" id="WP_123121727.1">
    <property type="nucleotide sequence ID" value="NZ_RJJR01000014.1"/>
</dbReference>
<comment type="cofactor">
    <cofactor evidence="2">
        <name>Zn(2+)</name>
        <dbReference type="ChEBI" id="CHEBI:29105"/>
    </cofactor>
    <text evidence="2">Binds 1 zinc ion per subunit.</text>
</comment>
<evidence type="ECO:0000313" key="6">
    <source>
        <dbReference type="Proteomes" id="UP000267223"/>
    </source>
</evidence>
<reference evidence="5 6" key="1">
    <citation type="submission" date="2018-11" db="EMBL/GenBank/DDBJ databases">
        <title>Draft genome sequence of Ferruginibacter sp. BO-59.</title>
        <authorList>
            <person name="Im W.T."/>
        </authorList>
    </citation>
    <scope>NUCLEOTIDE SEQUENCE [LARGE SCALE GENOMIC DNA]</scope>
    <source>
        <strain evidence="5 6">BO-59</strain>
    </source>
</reference>
<feature type="active site" description="Proton acceptor" evidence="1">
    <location>
        <position position="368"/>
    </location>
</feature>
<keyword evidence="3" id="KW-0732">Signal</keyword>
<keyword evidence="6" id="KW-1185">Reference proteome</keyword>
<dbReference type="Gene3D" id="2.60.40.1730">
    <property type="entry name" value="tricorn interacting facor f3 domain"/>
    <property type="match status" value="1"/>
</dbReference>
<dbReference type="OrthoDB" id="100605at2"/>
<dbReference type="Proteomes" id="UP000267223">
    <property type="component" value="Unassembled WGS sequence"/>
</dbReference>
<feature type="domain" description="Peptidase M1 membrane alanine aminopeptidase" evidence="4">
    <location>
        <begin position="352"/>
        <end position="502"/>
    </location>
</feature>
<gene>
    <name evidence="5" type="ORF">EFY79_15900</name>
</gene>
<evidence type="ECO:0000313" key="5">
    <source>
        <dbReference type="EMBL" id="RNI34185.1"/>
    </source>
</evidence>
<dbReference type="SUPFAM" id="SSF55486">
    <property type="entry name" value="Metalloproteases ('zincins'), catalytic domain"/>
    <property type="match status" value="1"/>
</dbReference>
<dbReference type="SUPFAM" id="SSF63737">
    <property type="entry name" value="Leukotriene A4 hydrolase N-terminal domain"/>
    <property type="match status" value="1"/>
</dbReference>
<protein>
    <submittedName>
        <fullName evidence="5">M1 family peptidase</fullName>
    </submittedName>
</protein>
<dbReference type="PANTHER" id="PTHR45726">
    <property type="entry name" value="LEUKOTRIENE A-4 HYDROLASE"/>
    <property type="match status" value="1"/>
</dbReference>
<evidence type="ECO:0000256" key="3">
    <source>
        <dbReference type="SAM" id="SignalP"/>
    </source>
</evidence>
<feature type="binding site" evidence="2">
    <location>
        <position position="367"/>
    </location>
    <ligand>
        <name>Zn(2+)</name>
        <dbReference type="ChEBI" id="CHEBI:29105"/>
        <note>catalytic</note>
    </ligand>
</feature>
<keyword evidence="2" id="KW-0479">Metal-binding</keyword>
<dbReference type="Pfam" id="PF01433">
    <property type="entry name" value="Peptidase_M1"/>
    <property type="match status" value="1"/>
</dbReference>
<organism evidence="5 6">
    <name type="scientific">Hanamia caeni</name>
    <dbReference type="NCBI Taxonomy" id="2294116"/>
    <lineage>
        <taxon>Bacteria</taxon>
        <taxon>Pseudomonadati</taxon>
        <taxon>Bacteroidota</taxon>
        <taxon>Chitinophagia</taxon>
        <taxon>Chitinophagales</taxon>
        <taxon>Chitinophagaceae</taxon>
        <taxon>Hanamia</taxon>
    </lineage>
</organism>
<comment type="caution">
    <text evidence="5">The sequence shown here is derived from an EMBL/GenBank/DDBJ whole genome shotgun (WGS) entry which is preliminary data.</text>
</comment>
<dbReference type="InterPro" id="IPR027268">
    <property type="entry name" value="Peptidase_M4/M1_CTD_sf"/>
</dbReference>
<keyword evidence="2" id="KW-0862">Zinc</keyword>
<evidence type="ECO:0000256" key="2">
    <source>
        <dbReference type="PIRSR" id="PIRSR634015-3"/>
    </source>
</evidence>
<name>A0A3M9N9W6_9BACT</name>
<feature type="chain" id="PRO_5018099101" evidence="3">
    <location>
        <begin position="20"/>
        <end position="577"/>
    </location>
</feature>
<feature type="binding site" evidence="2">
    <location>
        <position position="390"/>
    </location>
    <ligand>
        <name>Zn(2+)</name>
        <dbReference type="ChEBI" id="CHEBI:29105"/>
        <note>catalytic</note>
    </ligand>
</feature>
<dbReference type="AlphaFoldDB" id="A0A3M9N9W6"/>